<feature type="compositionally biased region" description="Basic residues" evidence="1">
    <location>
        <begin position="155"/>
        <end position="171"/>
    </location>
</feature>
<dbReference type="Proteomes" id="UP000311382">
    <property type="component" value="Unassembled WGS sequence"/>
</dbReference>
<evidence type="ECO:0000256" key="1">
    <source>
        <dbReference type="SAM" id="MobiDB-lite"/>
    </source>
</evidence>
<keyword evidence="3" id="KW-1185">Reference proteome</keyword>
<protein>
    <submittedName>
        <fullName evidence="2">Uncharacterized protein</fullName>
    </submittedName>
</protein>
<accession>A0A5C5FX72</accession>
<reference evidence="2 3" key="1">
    <citation type="submission" date="2019-03" db="EMBL/GenBank/DDBJ databases">
        <title>Rhodosporidium diobovatum UCD-FST 08-225 genome sequencing, assembly, and annotation.</title>
        <authorList>
            <person name="Fakankun I.U."/>
            <person name="Fristensky B."/>
            <person name="Levin D.B."/>
        </authorList>
    </citation>
    <scope>NUCLEOTIDE SEQUENCE [LARGE SCALE GENOMIC DNA]</scope>
    <source>
        <strain evidence="2 3">UCD-FST 08-225</strain>
    </source>
</reference>
<evidence type="ECO:0000313" key="3">
    <source>
        <dbReference type="Proteomes" id="UP000311382"/>
    </source>
</evidence>
<proteinExistence type="predicted"/>
<sequence length="267" mass="29969">MDEFVCLVDTRRCAGRIVWFGSALHASQVRRHFGHLVRCAVPQVVDLLRPVHHFLLPCRLERVPPRQVQHLGTPDHLRVGRNAATLIQGRLEEEEEIAVSERSRGGRGRRHRSEVQEGKGKRRGRGMREDVRPHRRVPSADAETGGACVGVLRSQRTRTRTAGRRGRRQGRVSRWAATRREEAREGRTRRTSEGQRGWRGEAEAKERERRVETRRACAWGGDCAIPSSTSACLESVPTASTTVPITAMRSRPPTAPALSRTSSPRAP</sequence>
<name>A0A5C5FX72_9BASI</name>
<organism evidence="2 3">
    <name type="scientific">Rhodotorula diobovata</name>
    <dbReference type="NCBI Taxonomy" id="5288"/>
    <lineage>
        <taxon>Eukaryota</taxon>
        <taxon>Fungi</taxon>
        <taxon>Dikarya</taxon>
        <taxon>Basidiomycota</taxon>
        <taxon>Pucciniomycotina</taxon>
        <taxon>Microbotryomycetes</taxon>
        <taxon>Sporidiobolales</taxon>
        <taxon>Sporidiobolaceae</taxon>
        <taxon>Rhodotorula</taxon>
    </lineage>
</organism>
<evidence type="ECO:0000313" key="2">
    <source>
        <dbReference type="EMBL" id="TNY21517.1"/>
    </source>
</evidence>
<feature type="compositionally biased region" description="Basic and acidic residues" evidence="1">
    <location>
        <begin position="178"/>
        <end position="207"/>
    </location>
</feature>
<feature type="region of interest" description="Disordered" evidence="1">
    <location>
        <begin position="244"/>
        <end position="267"/>
    </location>
</feature>
<feature type="region of interest" description="Disordered" evidence="1">
    <location>
        <begin position="97"/>
        <end position="207"/>
    </location>
</feature>
<gene>
    <name evidence="2" type="ORF">DMC30DRAFT_394804</name>
</gene>
<dbReference type="EMBL" id="SOZI01000042">
    <property type="protein sequence ID" value="TNY21517.1"/>
    <property type="molecule type" value="Genomic_DNA"/>
</dbReference>
<dbReference type="AlphaFoldDB" id="A0A5C5FX72"/>
<comment type="caution">
    <text evidence="2">The sequence shown here is derived from an EMBL/GenBank/DDBJ whole genome shotgun (WGS) entry which is preliminary data.</text>
</comment>